<comment type="caution">
    <text evidence="2">The sequence shown here is derived from an EMBL/GenBank/DDBJ whole genome shotgun (WGS) entry which is preliminary data.</text>
</comment>
<reference evidence="2 3" key="1">
    <citation type="journal article" date="2015" name="Stand. Genomic Sci.">
        <title>Genomic information of the arsenic-resistant bacterium Lysobacter arseniciresistens type strain ZS79(T) and comparison of Lysobacter draft genomes.</title>
        <authorList>
            <person name="Liu L."/>
            <person name="Zhang S."/>
            <person name="Luo M."/>
            <person name="Wang G."/>
        </authorList>
    </citation>
    <scope>NUCLEOTIDE SEQUENCE [LARGE SCALE GENOMIC DNA]</scope>
    <source>
        <strain evidence="2 3">ZS79</strain>
    </source>
</reference>
<dbReference type="Proteomes" id="UP000029989">
    <property type="component" value="Unassembled WGS sequence"/>
</dbReference>
<dbReference type="PANTHER" id="PTHR37951:SF1">
    <property type="entry name" value="TYPE VI SECRETION SYSTEM COMPONENT TSSA1"/>
    <property type="match status" value="1"/>
</dbReference>
<gene>
    <name evidence="2" type="ORF">N799_07585</name>
</gene>
<protein>
    <submittedName>
        <fullName evidence="2">Type VI secretion protein</fullName>
    </submittedName>
</protein>
<dbReference type="RefSeq" id="WP_036211991.1">
    <property type="nucleotide sequence ID" value="NZ_AVPT01000021.1"/>
</dbReference>
<sequence length="344" mass="38079">MLDFDTLLQPVSDSRPTGEDLSFSLEYDTIQEARRADDPSLEQGEWVTELKTADWPAVARQCSQLLRERSKDLRLAVWWTEAQARNHGIEGLTAGYRLLTGLCERYWDDVHPAVEDGDLEQRIGNLVWLIGHSGDWLRQVPLTRAPQGRFGLADFEAARARQGDDGDGPTLETMEAARRDTPHEFYLQLSNAMPLCQESLAALEQVVDERLGQDGPSFTALRDQLARLDDTVQRFAREAGVLVDLADDAPAAPGTAPGTAAAAAPAARNGEITSRAEAIAQLRNVANWFRRTEPHSPVAYLADKAAHWGEMPLHAWLKRVIRDDAVLGQLEDLLDVARPGDSDD</sequence>
<dbReference type="STRING" id="913325.N799_07585"/>
<proteinExistence type="predicted"/>
<dbReference type="AlphaFoldDB" id="A0A0A0F0T8"/>
<dbReference type="InterPro" id="IPR017740">
    <property type="entry name" value="TssA-like"/>
</dbReference>
<organism evidence="2 3">
    <name type="scientific">Lysobacter arseniciresistens ZS79</name>
    <dbReference type="NCBI Taxonomy" id="913325"/>
    <lineage>
        <taxon>Bacteria</taxon>
        <taxon>Pseudomonadati</taxon>
        <taxon>Pseudomonadota</taxon>
        <taxon>Gammaproteobacteria</taxon>
        <taxon>Lysobacterales</taxon>
        <taxon>Lysobacteraceae</taxon>
        <taxon>Novilysobacter</taxon>
    </lineage>
</organism>
<dbReference type="eggNOG" id="COG3515">
    <property type="taxonomic scope" value="Bacteria"/>
</dbReference>
<accession>A0A0A0F0T8</accession>
<evidence type="ECO:0000313" key="3">
    <source>
        <dbReference type="Proteomes" id="UP000029989"/>
    </source>
</evidence>
<dbReference type="OrthoDB" id="9771118at2"/>
<dbReference type="PANTHER" id="PTHR37951">
    <property type="entry name" value="CYTOPLASMIC PROTEIN-RELATED"/>
    <property type="match status" value="1"/>
</dbReference>
<evidence type="ECO:0000259" key="1">
    <source>
        <dbReference type="Pfam" id="PF06812"/>
    </source>
</evidence>
<dbReference type="NCBIfam" id="TIGR03363">
    <property type="entry name" value="VI_chp_8"/>
    <property type="match status" value="1"/>
</dbReference>
<keyword evidence="3" id="KW-1185">Reference proteome</keyword>
<dbReference type="InterPro" id="IPR010657">
    <property type="entry name" value="ImpA_N"/>
</dbReference>
<name>A0A0A0F0T8_9GAMM</name>
<feature type="domain" description="ImpA N-terminal" evidence="1">
    <location>
        <begin position="8"/>
        <end position="130"/>
    </location>
</feature>
<evidence type="ECO:0000313" key="2">
    <source>
        <dbReference type="EMBL" id="KGM55047.1"/>
    </source>
</evidence>
<dbReference type="EMBL" id="AVPT01000021">
    <property type="protein sequence ID" value="KGM55047.1"/>
    <property type="molecule type" value="Genomic_DNA"/>
</dbReference>
<dbReference type="Pfam" id="PF06812">
    <property type="entry name" value="ImpA_N"/>
    <property type="match status" value="1"/>
</dbReference>